<dbReference type="PANTHER" id="PTHR43433">
    <property type="entry name" value="HYDROLASE, ALPHA/BETA FOLD FAMILY PROTEIN"/>
    <property type="match status" value="1"/>
</dbReference>
<feature type="compositionally biased region" description="Low complexity" evidence="2">
    <location>
        <begin position="38"/>
        <end position="54"/>
    </location>
</feature>
<evidence type="ECO:0000256" key="1">
    <source>
        <dbReference type="ARBA" id="ARBA00038128"/>
    </source>
</evidence>
<feature type="region of interest" description="Disordered" evidence="2">
    <location>
        <begin position="38"/>
        <end position="58"/>
    </location>
</feature>
<sequence>MNNATRTELPNSRRQALIGAAQATALAGAAVLAMPPQAQAAAQSPSPAGGSASARDGTRIFYRDSGGNGQPVVFSHGWPLSGAAWEAQLLFLGQQGYRVIAVDRRGHGESGTTWDGNDMDHYGDDLAAVIDALNLKRAVLIGHSTGGGEVARYIGRHGTRRVAKVVLIAAVTPYMIKADNNPTGAPKEVFDGLRAGVSGVRSQFYRDLAMPFFGFNRPANKPVQGLIEDFYRMGMRSDIKASFDCIKAFSETDMRADLAKIDVPTLLLHGDDDQIVPIGISSQLAVKLIKGATLKVHPGAPHGMAMTMPATINADLLAFLRA</sequence>
<dbReference type="Gene3D" id="3.40.50.1820">
    <property type="entry name" value="alpha/beta hydrolase"/>
    <property type="match status" value="1"/>
</dbReference>
<dbReference type="InterPro" id="IPR029058">
    <property type="entry name" value="AB_hydrolase_fold"/>
</dbReference>
<gene>
    <name evidence="5" type="ORF">GW587_03680</name>
</gene>
<evidence type="ECO:0000256" key="3">
    <source>
        <dbReference type="SAM" id="SignalP"/>
    </source>
</evidence>
<evidence type="ECO:0000313" key="5">
    <source>
        <dbReference type="EMBL" id="NGZ83361.1"/>
    </source>
</evidence>
<feature type="signal peptide" evidence="3">
    <location>
        <begin position="1"/>
        <end position="40"/>
    </location>
</feature>
<proteinExistence type="inferred from homology"/>
<dbReference type="PRINTS" id="PR00111">
    <property type="entry name" value="ABHYDROLASE"/>
</dbReference>
<dbReference type="Pfam" id="PF00561">
    <property type="entry name" value="Abhydrolase_1"/>
    <property type="match status" value="1"/>
</dbReference>
<accession>A0ABX0FFP0</accession>
<evidence type="ECO:0000259" key="4">
    <source>
        <dbReference type="Pfam" id="PF00561"/>
    </source>
</evidence>
<reference evidence="6" key="1">
    <citation type="submission" date="2023-07" db="EMBL/GenBank/DDBJ databases">
        <title>Duganella aceri sp. nov., isolated from tree sap.</title>
        <authorList>
            <person name="Kim I.S."/>
        </authorList>
    </citation>
    <scope>NUCLEOTIDE SEQUENCE [LARGE SCALE GENOMIC DNA]</scope>
    <source>
        <strain evidence="6">SAP-35</strain>
    </source>
</reference>
<comment type="caution">
    <text evidence="5">The sequence shown here is derived from an EMBL/GenBank/DDBJ whole genome shotgun (WGS) entry which is preliminary data.</text>
</comment>
<dbReference type="PROSITE" id="PS51318">
    <property type="entry name" value="TAT"/>
    <property type="match status" value="1"/>
</dbReference>
<keyword evidence="5" id="KW-0378">Hydrolase</keyword>
<feature type="domain" description="AB hydrolase-1" evidence="4">
    <location>
        <begin position="71"/>
        <end position="304"/>
    </location>
</feature>
<protein>
    <submittedName>
        <fullName evidence="5">Alpha/beta hydrolase</fullName>
    </submittedName>
</protein>
<organism evidence="5 6">
    <name type="scientific">Duganella aceris</name>
    <dbReference type="NCBI Taxonomy" id="2703883"/>
    <lineage>
        <taxon>Bacteria</taxon>
        <taxon>Pseudomonadati</taxon>
        <taxon>Pseudomonadota</taxon>
        <taxon>Betaproteobacteria</taxon>
        <taxon>Burkholderiales</taxon>
        <taxon>Oxalobacteraceae</taxon>
        <taxon>Telluria group</taxon>
        <taxon>Duganella</taxon>
    </lineage>
</organism>
<dbReference type="RefSeq" id="WP_166098622.1">
    <property type="nucleotide sequence ID" value="NZ_JAADJT010000001.1"/>
</dbReference>
<dbReference type="InterPro" id="IPR050471">
    <property type="entry name" value="AB_hydrolase"/>
</dbReference>
<evidence type="ECO:0000256" key="2">
    <source>
        <dbReference type="SAM" id="MobiDB-lite"/>
    </source>
</evidence>
<dbReference type="InterPro" id="IPR000639">
    <property type="entry name" value="Epox_hydrolase-like"/>
</dbReference>
<dbReference type="EMBL" id="JAADJT010000001">
    <property type="protein sequence ID" value="NGZ83361.1"/>
    <property type="molecule type" value="Genomic_DNA"/>
</dbReference>
<dbReference type="InterPro" id="IPR006311">
    <property type="entry name" value="TAT_signal"/>
</dbReference>
<evidence type="ECO:0000313" key="6">
    <source>
        <dbReference type="Proteomes" id="UP000666369"/>
    </source>
</evidence>
<dbReference type="PANTHER" id="PTHR43433:SF3">
    <property type="entry name" value="NON-HEME CHLOROPEROXIDASE"/>
    <property type="match status" value="1"/>
</dbReference>
<dbReference type="GO" id="GO:0016787">
    <property type="term" value="F:hydrolase activity"/>
    <property type="evidence" value="ECO:0007669"/>
    <property type="project" value="UniProtKB-KW"/>
</dbReference>
<feature type="chain" id="PRO_5045499878" evidence="3">
    <location>
        <begin position="41"/>
        <end position="322"/>
    </location>
</feature>
<name>A0ABX0FFP0_9BURK</name>
<dbReference type="SUPFAM" id="SSF53474">
    <property type="entry name" value="alpha/beta-Hydrolases"/>
    <property type="match status" value="1"/>
</dbReference>
<comment type="similarity">
    <text evidence="1">Belongs to the AB hydrolase superfamily. Bacterial non-heme haloperoxidase / perhydrolase family.</text>
</comment>
<dbReference type="PRINTS" id="PR00412">
    <property type="entry name" value="EPOXHYDRLASE"/>
</dbReference>
<keyword evidence="3" id="KW-0732">Signal</keyword>
<dbReference type="InterPro" id="IPR000073">
    <property type="entry name" value="AB_hydrolase_1"/>
</dbReference>
<dbReference type="Proteomes" id="UP000666369">
    <property type="component" value="Unassembled WGS sequence"/>
</dbReference>
<keyword evidence="6" id="KW-1185">Reference proteome</keyword>